<feature type="domain" description="Response regulatory" evidence="8">
    <location>
        <begin position="910"/>
        <end position="1006"/>
    </location>
</feature>
<keyword evidence="3 4" id="KW-0597">Phosphoprotein</keyword>
<feature type="region of interest" description="Disordered" evidence="5">
    <location>
        <begin position="877"/>
        <end position="906"/>
    </location>
</feature>
<reference evidence="9" key="1">
    <citation type="submission" date="2022-12" db="EMBL/GenBank/DDBJ databases">
        <title>Draft genome assemblies for two species of Escallonia (Escalloniales).</title>
        <authorList>
            <person name="Chanderbali A."/>
            <person name="Dervinis C."/>
            <person name="Anghel I."/>
            <person name="Soltis D."/>
            <person name="Soltis P."/>
            <person name="Zapata F."/>
        </authorList>
    </citation>
    <scope>NUCLEOTIDE SEQUENCE</scope>
    <source>
        <strain evidence="9">UCBG64.0493</strain>
        <tissue evidence="9">Leaf</tissue>
    </source>
</reference>
<dbReference type="PRINTS" id="PR00344">
    <property type="entry name" value="BCTRLSENSOR"/>
</dbReference>
<feature type="compositionally biased region" description="Low complexity" evidence="5">
    <location>
        <begin position="732"/>
        <end position="755"/>
    </location>
</feature>
<feature type="transmembrane region" description="Helical" evidence="6">
    <location>
        <begin position="12"/>
        <end position="35"/>
    </location>
</feature>
<evidence type="ECO:0000256" key="5">
    <source>
        <dbReference type="SAM" id="MobiDB-lite"/>
    </source>
</evidence>
<dbReference type="PANTHER" id="PTHR43719">
    <property type="entry name" value="TWO-COMPONENT HISTIDINE KINASE"/>
    <property type="match status" value="1"/>
</dbReference>
<keyword evidence="10" id="KW-1185">Reference proteome</keyword>
<feature type="transmembrane region" description="Helical" evidence="6">
    <location>
        <begin position="314"/>
        <end position="335"/>
    </location>
</feature>
<dbReference type="SUPFAM" id="SSF52172">
    <property type="entry name" value="CheY-like"/>
    <property type="match status" value="1"/>
</dbReference>
<proteinExistence type="predicted"/>
<evidence type="ECO:0000256" key="2">
    <source>
        <dbReference type="ARBA" id="ARBA00012438"/>
    </source>
</evidence>
<dbReference type="Gene3D" id="3.30.565.10">
    <property type="entry name" value="Histidine kinase-like ATPase, C-terminal domain"/>
    <property type="match status" value="1"/>
</dbReference>
<comment type="caution">
    <text evidence="9">The sequence shown here is derived from an EMBL/GenBank/DDBJ whole genome shotgun (WGS) entry which is preliminary data.</text>
</comment>
<comment type="catalytic activity">
    <reaction evidence="1">
        <text>ATP + protein L-histidine = ADP + protein N-phospho-L-histidine.</text>
        <dbReference type="EC" id="2.7.13.3"/>
    </reaction>
</comment>
<feature type="region of interest" description="Disordered" evidence="5">
    <location>
        <begin position="732"/>
        <end position="767"/>
    </location>
</feature>
<dbReference type="EC" id="2.7.13.3" evidence="2"/>
<protein>
    <recommendedName>
        <fullName evidence="2">histidine kinase</fullName>
        <ecNumber evidence="2">2.7.13.3</ecNumber>
    </recommendedName>
</protein>
<dbReference type="Gene3D" id="3.40.50.2300">
    <property type="match status" value="1"/>
</dbReference>
<dbReference type="Proteomes" id="UP001188597">
    <property type="component" value="Unassembled WGS sequence"/>
</dbReference>
<dbReference type="InterPro" id="IPR004358">
    <property type="entry name" value="Sig_transdc_His_kin-like_C"/>
</dbReference>
<dbReference type="Pfam" id="PF02518">
    <property type="entry name" value="HATPase_c"/>
    <property type="match status" value="1"/>
</dbReference>
<dbReference type="AlphaFoldDB" id="A0AA88X267"/>
<keyword evidence="6" id="KW-0472">Membrane</keyword>
<name>A0AA88X267_9ASTE</name>
<dbReference type="PANTHER" id="PTHR43719:SF75">
    <property type="entry name" value="HISTIDINE KINASE CKI1"/>
    <property type="match status" value="1"/>
</dbReference>
<dbReference type="GO" id="GO:0004673">
    <property type="term" value="F:protein histidine kinase activity"/>
    <property type="evidence" value="ECO:0007669"/>
    <property type="project" value="UniProtKB-EC"/>
</dbReference>
<evidence type="ECO:0000256" key="6">
    <source>
        <dbReference type="SAM" id="Phobius"/>
    </source>
</evidence>
<dbReference type="EMBL" id="JAVXUP010000196">
    <property type="protein sequence ID" value="KAK3034600.1"/>
    <property type="molecule type" value="Genomic_DNA"/>
</dbReference>
<dbReference type="InterPro" id="IPR050956">
    <property type="entry name" value="2C_system_His_kinase"/>
</dbReference>
<evidence type="ECO:0000256" key="3">
    <source>
        <dbReference type="ARBA" id="ARBA00022553"/>
    </source>
</evidence>
<dbReference type="PROSITE" id="PS50109">
    <property type="entry name" value="HIS_KIN"/>
    <property type="match status" value="1"/>
</dbReference>
<dbReference type="GO" id="GO:0000160">
    <property type="term" value="P:phosphorelay signal transduction system"/>
    <property type="evidence" value="ECO:0007669"/>
    <property type="project" value="InterPro"/>
</dbReference>
<keyword evidence="6" id="KW-0812">Transmembrane</keyword>
<dbReference type="InterPro" id="IPR005467">
    <property type="entry name" value="His_kinase_dom"/>
</dbReference>
<evidence type="ECO:0000256" key="1">
    <source>
        <dbReference type="ARBA" id="ARBA00000085"/>
    </source>
</evidence>
<feature type="transmembrane region" description="Helical" evidence="6">
    <location>
        <begin position="347"/>
        <end position="370"/>
    </location>
</feature>
<evidence type="ECO:0000313" key="9">
    <source>
        <dbReference type="EMBL" id="KAK3034600.1"/>
    </source>
</evidence>
<organism evidence="9 10">
    <name type="scientific">Escallonia herrerae</name>
    <dbReference type="NCBI Taxonomy" id="1293975"/>
    <lineage>
        <taxon>Eukaryota</taxon>
        <taxon>Viridiplantae</taxon>
        <taxon>Streptophyta</taxon>
        <taxon>Embryophyta</taxon>
        <taxon>Tracheophyta</taxon>
        <taxon>Spermatophyta</taxon>
        <taxon>Magnoliopsida</taxon>
        <taxon>eudicotyledons</taxon>
        <taxon>Gunneridae</taxon>
        <taxon>Pentapetalae</taxon>
        <taxon>asterids</taxon>
        <taxon>campanulids</taxon>
        <taxon>Escalloniales</taxon>
        <taxon>Escalloniaceae</taxon>
        <taxon>Escallonia</taxon>
    </lineage>
</organism>
<sequence>MKLGSLVVRRPVCFFFVLAFIVLLFPSLMIPFWMIKVQKIEDEVKLISHNIHQEILSEIGNTAYLLHPMTSSATNLARVLTSSLDETELCFFVIKAKVAPMLFHAISTVPHLSQITFIGLDGLFFSYYNQGNDEQPLAVYSNSSFSATSNLTTKYTWYSQPVNRDTGKLYGEAVKSAPLFIVNSSWFQQALNNAKGSASLRSAWTNPQDLLFLNTAGVDRMGGISLGFEVKPLMNIFSGINGNGASLYLATKDGITLISEGIPDTHIVLTGNSVSFQLLKPSGGDQIGLVGNVTCLPNNGASKGTILSIWGTKYVVYCSPLVIVGVESVYVLAVPHKGLESLIHKNIKLAFVLLIVMIAAVVISIFAFMFSTVRAARREMHLCAALIKQMEVSQQAERKSMNKSIAFASASHDVRASLAGLTGLIEMCHDEMQLVEEVFDLAQLLEDVTDLFYPVAMKKGVDVLLDLHDGSVNKICRVKGDPGKLKQILCNLLSNAVKFTSEGHVTVRAWVKKPSLESSIFASARNNSLKCLSCLFFKDDEAYSDLEAMKSKVQKDPNHVEFLFEVNDTGKGIPKEKQESVFENYVQVKETALGYEGTGLGLGIVQSLVRLMGGEITIVDKEVGKNGTCFRFNAFLTICRENENGREEDIEAHGGYISSDSHQHSGPSARIHSPKQEGSHVVLFIQSDERRKIAQNFMERLEIKVSVVKKWEQLASTLKKIKEKVIISRYSSSGRSDTNSRSDFVSRTASSNSSTRSKDVPLSALDGTDEVPLPIQRRAHNAKSNAPDFVLIVIDTNGGPFRELSRAVAEFRRDLNSNTRTTVVWTDKPGSRNIHSHGLDEDKLSPTDLIITKPFHGSRLYEVIGLLPEFGGTPTPYQAGQLHSDSGTSGCKPCKKKSTSSSEKPLREKRVLVADDSSVFSRVAATQLSKFGARVDVCRNGEEALDLVTKAFADRKKFGSSSILPYDCILMDCEVESLTLIRLILKFEYGYLDLYQLVEVVKPKTT</sequence>
<evidence type="ECO:0000256" key="4">
    <source>
        <dbReference type="PROSITE-ProRule" id="PRU00169"/>
    </source>
</evidence>
<gene>
    <name evidence="9" type="ORF">RJ639_033555</name>
</gene>
<feature type="modified residue" description="4-aspartylphosphate" evidence="4">
    <location>
        <position position="972"/>
    </location>
</feature>
<dbReference type="InterPro" id="IPR011006">
    <property type="entry name" value="CheY-like_superfamily"/>
</dbReference>
<keyword evidence="6" id="KW-1133">Transmembrane helix</keyword>
<dbReference type="InterPro" id="IPR036890">
    <property type="entry name" value="HATPase_C_sf"/>
</dbReference>
<dbReference type="SMART" id="SM00387">
    <property type="entry name" value="HATPase_c"/>
    <property type="match status" value="1"/>
</dbReference>
<dbReference type="InterPro" id="IPR003594">
    <property type="entry name" value="HATPase_dom"/>
</dbReference>
<accession>A0AA88X267</accession>
<feature type="domain" description="Histidine kinase" evidence="7">
    <location>
        <begin position="430"/>
        <end position="638"/>
    </location>
</feature>
<evidence type="ECO:0000313" key="10">
    <source>
        <dbReference type="Proteomes" id="UP001188597"/>
    </source>
</evidence>
<dbReference type="SUPFAM" id="SSF55874">
    <property type="entry name" value="ATPase domain of HSP90 chaperone/DNA topoisomerase II/histidine kinase"/>
    <property type="match status" value="1"/>
</dbReference>
<evidence type="ECO:0000259" key="8">
    <source>
        <dbReference type="PROSITE" id="PS50110"/>
    </source>
</evidence>
<dbReference type="InterPro" id="IPR001789">
    <property type="entry name" value="Sig_transdc_resp-reg_receiver"/>
</dbReference>
<dbReference type="PROSITE" id="PS50110">
    <property type="entry name" value="RESPONSE_REGULATORY"/>
    <property type="match status" value="1"/>
</dbReference>
<evidence type="ECO:0000259" key="7">
    <source>
        <dbReference type="PROSITE" id="PS50109"/>
    </source>
</evidence>